<dbReference type="GO" id="GO:0035091">
    <property type="term" value="F:phosphatidylinositol binding"/>
    <property type="evidence" value="ECO:0007669"/>
    <property type="project" value="InterPro"/>
</dbReference>
<protein>
    <recommendedName>
        <fullName evidence="16">MHD domain-containing protein</fullName>
    </recommendedName>
</protein>
<dbReference type="Pfam" id="PF03127">
    <property type="entry name" value="GAT"/>
    <property type="match status" value="1"/>
</dbReference>
<evidence type="ECO:0000256" key="2">
    <source>
        <dbReference type="ARBA" id="ARBA00004170"/>
    </source>
</evidence>
<feature type="compositionally biased region" description="Basic and acidic residues" evidence="11">
    <location>
        <begin position="870"/>
        <end position="880"/>
    </location>
</feature>
<dbReference type="FunFam" id="2.60.40.1170:FF:000025">
    <property type="entry name" value="AP-5 complex subunit mu isoform X1"/>
    <property type="match status" value="1"/>
</dbReference>
<dbReference type="Pfam" id="PF00928">
    <property type="entry name" value="Adap_comp_sub"/>
    <property type="match status" value="1"/>
</dbReference>
<dbReference type="GO" id="GO:0000055">
    <property type="term" value="P:ribosomal large subunit export from nucleus"/>
    <property type="evidence" value="ECO:0007669"/>
    <property type="project" value="TreeGrafter"/>
</dbReference>
<dbReference type="PANTHER" id="PTHR11223:SF2">
    <property type="entry name" value="EXPORTIN-1"/>
    <property type="match status" value="1"/>
</dbReference>
<dbReference type="GO" id="GO:0006611">
    <property type="term" value="P:protein export from nucleus"/>
    <property type="evidence" value="ECO:0007669"/>
    <property type="project" value="InterPro"/>
</dbReference>
<dbReference type="InterPro" id="IPR011989">
    <property type="entry name" value="ARM-like"/>
</dbReference>
<dbReference type="InterPro" id="IPR028565">
    <property type="entry name" value="MHD"/>
</dbReference>
<dbReference type="PANTHER" id="PTHR11223">
    <property type="entry name" value="EXPORTIN 1/5"/>
    <property type="match status" value="1"/>
</dbReference>
<evidence type="ECO:0000313" key="15">
    <source>
        <dbReference type="EMBL" id="KAF2611470.1"/>
    </source>
</evidence>
<keyword evidence="7" id="KW-0597">Phosphoprotein</keyword>
<evidence type="ECO:0000259" key="12">
    <source>
        <dbReference type="PROSITE" id="PS50179"/>
    </source>
</evidence>
<sequence length="1808" mass="202683">MPSGCSIRALWIINNHDTVVFSRRFPVMEKRWRSAFKTENESTDPPRLPTDQQLAVAFARRKRREGSSRGYGLRVAQSTKGSDSWVDDPITRHIISLSLSEDDNNESNENDETNILWPIVVEPKEMKDFVNLSNRSDCGSAVGEDLSLSSLLLNISSITGAFMVAHSFGDIVSGDTAEPEVVVAASPSVGGLFDSLTGSIGTPLDLSLSNIFAMKANGFSSAEPPHQDLKQPAWKPYLYKGKQRLLFTIHETINAAMYDRDEIPDSVSVAGQINCRAELEGLPDVSFPLAGLSKARIDSISFHPCAQVPAHGIDKQNIVFQPPLGNFVLMRYQAGCGLGPPVKGFYQLSMVSEDEGAFLFKVGLMEGYKSPLSMEFCTITMPFPRRRIVGFDGTPSAGTVVTTEHSVEWRVVGSGRSLSGKSLEATFPGTIKFSPLKSRRRGDGDDDEESDGEGTENVVNVEDVLVQKMNKDLPAVEMEEPFCWQAYDYAKVSFKIVGASVSRMSIDTKSVNIYPTTKSPVEYSAQVTSGDYILWNTLGKAPSAAARLKIGGSEVSNKITAGVSSMSLKMKELFQGPNPTDKIVEDATSENLEEPDWDMNLEICDMINQETINSVDLIRGIKKRIMMTKQPRIQYLALVLLETCVKNCEKAFSEVAAERVLDEMVRVVDDPQTVVNNRNKALMLIEAWGESTSELRYLPVFEETYKSLKARGIRFPGRDNESLAPIFTPARSAPAQEVIAEPRQHAREPERVQYNAPVRSFTAEQTKEAFDIARNSIELLSTVLSSSPQHDALQDDLTTTLVQQCRQSQATVQRIIETAGEDEALLFEALNVNDELVKTLSKYEEMNRPSAPLTAPEPAMIPVSEEPDDSPLHGKEESLVRKSSSTRASIHGGGGSGDDMMDDLDEMIFGKKSGGHAKLCLWIWCLIDDVRQVSLYVTKIYASGICFQVLEGVIKYRWNALPVEQRDGMKNYISEVIVQLSSNEASFRSERLYVNKLNVILVQIVKHDWPAKWTSFIPDLVAAAKTSETICENCMIILKLLSEEVFDFSRGEMTQQKIKELKQSLNSEFKLIHELCLYVLSASQRQDLIRSTLSALHAYLSWIPLGYIFESPLLETLLKFFPVPAYRNLTLQCLTEVAALNFGDFYNVQYVKMYTIFIGQLQTILPPSTNIPEAYSSGSGEEQAFIQNLALFFTSFFKFHIRVLESAPDTVALLLAGLEYLINISYVDDTEVFKIMRETLIYLSHLDHDDTEKQMLRKLTKQLSGEEWAWNTLNTLCWAIGSISGSMAEDQENRFLVMVIRDLLNLCEITKGKDNKAVIASNIMYVVGQYPRFLRAHWKFLKTVVNKLFEFMHETHPGVQDMACDTFLKIVQKCKRKFVIVQVGEREPFVSELLSGLASTVQDLEPHQIHSFYESVGNMIHAESDPLKRDEYLRRLMELPNEKWAEIIGQARHSVEVLKDPVVIRTVLNILQVGEREPFVSELLSGLASTVQDLEPHQIHSFYESVGNMIHAESDPLKRDEYLRRLMELPNEKWAEIIGQARHSVEVLKDPVVIRTVLNILQINDFTAGCNHFHVFTMQTNTSAATSLGTDFISQISLIFLDMLNVYRMYSELVSASITDGGPYASKTSFVKLLRSVKRETLKLIETFLDKAEDQPHIGKQFVSPMMEYVLADYARNVPDARESEVLSLFATIINKYKATMLDDVPNIFEAVFQSPLKVLSSGEGSADVGGSVGSSFTIRWESHLRCGFGVLSRTHPESRYWPERFDDKEGGKVFISLRPDSTRPESNPIRLDRCSLLCSINMKTKGD</sequence>
<feature type="domain" description="VHS" evidence="12">
    <location>
        <begin position="587"/>
        <end position="716"/>
    </location>
</feature>
<dbReference type="GO" id="GO:0012505">
    <property type="term" value="C:endomembrane system"/>
    <property type="evidence" value="ECO:0007669"/>
    <property type="project" value="UniProtKB-SubCell"/>
</dbReference>
<dbReference type="Pfam" id="PF08767">
    <property type="entry name" value="CRM1_C"/>
    <property type="match status" value="1"/>
</dbReference>
<dbReference type="InterPro" id="IPR008942">
    <property type="entry name" value="ENTH_VHS"/>
</dbReference>
<evidence type="ECO:0000256" key="9">
    <source>
        <dbReference type="ARBA" id="ARBA00023136"/>
    </source>
</evidence>
<dbReference type="Gene3D" id="1.25.40.90">
    <property type="match status" value="1"/>
</dbReference>
<dbReference type="FunFam" id="1.25.40.90:FF:000038">
    <property type="entry name" value="TOM1-like protein 2"/>
    <property type="match status" value="1"/>
</dbReference>
<evidence type="ECO:0000256" key="1">
    <source>
        <dbReference type="ARBA" id="ARBA00004123"/>
    </source>
</evidence>
<evidence type="ECO:0000259" key="13">
    <source>
        <dbReference type="PROSITE" id="PS50909"/>
    </source>
</evidence>
<dbReference type="Pfam" id="PF18787">
    <property type="entry name" value="CRM1_repeat_3"/>
    <property type="match status" value="1"/>
</dbReference>
<evidence type="ECO:0000259" key="14">
    <source>
        <dbReference type="PROSITE" id="PS51072"/>
    </source>
</evidence>
<dbReference type="InterPro" id="IPR036168">
    <property type="entry name" value="AP2_Mu_C_sf"/>
</dbReference>
<dbReference type="InterPro" id="IPR004152">
    <property type="entry name" value="GAT_dom"/>
</dbReference>
<dbReference type="SUPFAM" id="SSF89009">
    <property type="entry name" value="GAT-like domain"/>
    <property type="match status" value="1"/>
</dbReference>
<comment type="similarity">
    <text evidence="5">Belongs to the exportin family.</text>
</comment>
<dbReference type="PROSITE" id="PS00991">
    <property type="entry name" value="CLAT_ADAPTOR_M_2"/>
    <property type="match status" value="1"/>
</dbReference>
<dbReference type="Gene3D" id="2.60.40.1170">
    <property type="entry name" value="Mu homology domain, subdomain B"/>
    <property type="match status" value="1"/>
</dbReference>
<dbReference type="SUPFAM" id="SSF49447">
    <property type="entry name" value="Second domain of Mu2 adaptin subunit (ap50) of ap2 adaptor"/>
    <property type="match status" value="1"/>
</dbReference>
<dbReference type="CDD" id="cd09256">
    <property type="entry name" value="AP_MuD_MHD"/>
    <property type="match status" value="1"/>
</dbReference>
<reference evidence="15" key="1">
    <citation type="submission" date="2019-12" db="EMBL/GenBank/DDBJ databases">
        <title>Genome sequencing and annotation of Brassica cretica.</title>
        <authorList>
            <person name="Studholme D.J."/>
            <person name="Sarris P.F."/>
        </authorList>
    </citation>
    <scope>NUCLEOTIDE SEQUENCE</scope>
    <source>
        <strain evidence="15">PFS-102/07</strain>
        <tissue evidence="15">Leaf</tissue>
    </source>
</reference>
<evidence type="ECO:0000256" key="8">
    <source>
        <dbReference type="ARBA" id="ARBA00022927"/>
    </source>
</evidence>
<comment type="subcellular location">
    <subcellularLocation>
        <location evidence="3">Endomembrane system</location>
    </subcellularLocation>
    <subcellularLocation>
        <location evidence="2">Membrane</location>
        <topology evidence="2">Peripheral membrane protein</topology>
    </subcellularLocation>
    <subcellularLocation>
        <location evidence="1">Nucleus</location>
    </subcellularLocation>
</comment>
<dbReference type="InterPro" id="IPR038425">
    <property type="entry name" value="GAT_sf"/>
</dbReference>
<dbReference type="CDD" id="cd14231">
    <property type="entry name" value="GAT_GGA-like_plant"/>
    <property type="match status" value="1"/>
</dbReference>
<evidence type="ECO:0000256" key="4">
    <source>
        <dbReference type="ARBA" id="ARBA00007708"/>
    </source>
</evidence>
<dbReference type="PROSITE" id="PS50179">
    <property type="entry name" value="VHS"/>
    <property type="match status" value="1"/>
</dbReference>
<feature type="compositionally biased region" description="Acidic residues" evidence="11">
    <location>
        <begin position="444"/>
        <end position="454"/>
    </location>
</feature>
<dbReference type="PROSITE" id="PS51072">
    <property type="entry name" value="MHD"/>
    <property type="match status" value="1"/>
</dbReference>
<dbReference type="InterPro" id="IPR013598">
    <property type="entry name" value="Exportin-1/Importin-b-like"/>
</dbReference>
<keyword evidence="10" id="KW-0539">Nucleus</keyword>
<dbReference type="GO" id="GO:0016192">
    <property type="term" value="P:vesicle-mediated transport"/>
    <property type="evidence" value="ECO:0007669"/>
    <property type="project" value="InterPro"/>
</dbReference>
<evidence type="ECO:0000256" key="7">
    <source>
        <dbReference type="ARBA" id="ARBA00022553"/>
    </source>
</evidence>
<dbReference type="SUPFAM" id="SSF48371">
    <property type="entry name" value="ARM repeat"/>
    <property type="match status" value="2"/>
</dbReference>
<dbReference type="GO" id="GO:0005049">
    <property type="term" value="F:nuclear export signal receptor activity"/>
    <property type="evidence" value="ECO:0007669"/>
    <property type="project" value="InterPro"/>
</dbReference>
<dbReference type="PROSITE" id="PS50909">
    <property type="entry name" value="GAT"/>
    <property type="match status" value="1"/>
</dbReference>
<dbReference type="GO" id="GO:0043130">
    <property type="term" value="F:ubiquitin binding"/>
    <property type="evidence" value="ECO:0007669"/>
    <property type="project" value="InterPro"/>
</dbReference>
<accession>A0A8S9LU04</accession>
<keyword evidence="9" id="KW-0472">Membrane</keyword>
<evidence type="ECO:0000256" key="5">
    <source>
        <dbReference type="ARBA" id="ARBA00009466"/>
    </source>
</evidence>
<gene>
    <name evidence="15" type="ORF">F2Q70_00007526</name>
</gene>
<evidence type="ECO:0000256" key="6">
    <source>
        <dbReference type="ARBA" id="ARBA00022448"/>
    </source>
</evidence>
<feature type="region of interest" description="Disordered" evidence="11">
    <location>
        <begin position="434"/>
        <end position="456"/>
    </location>
</feature>
<dbReference type="InterPro" id="IPR018240">
    <property type="entry name" value="Clathrin_mu_CS"/>
</dbReference>
<dbReference type="GO" id="GO:0030131">
    <property type="term" value="C:clathrin adaptor complex"/>
    <property type="evidence" value="ECO:0007669"/>
    <property type="project" value="InterPro"/>
</dbReference>
<dbReference type="Gene3D" id="1.25.10.10">
    <property type="entry name" value="Leucine-rich Repeat Variant"/>
    <property type="match status" value="3"/>
</dbReference>
<keyword evidence="8" id="KW-0653">Protein transport</keyword>
<dbReference type="Pfam" id="PF00790">
    <property type="entry name" value="VHS"/>
    <property type="match status" value="1"/>
</dbReference>
<dbReference type="Gene3D" id="1.20.58.160">
    <property type="match status" value="1"/>
</dbReference>
<dbReference type="InterPro" id="IPR002014">
    <property type="entry name" value="VHS_dom"/>
</dbReference>
<name>A0A8S9LU04_BRACR</name>
<organism evidence="15">
    <name type="scientific">Brassica cretica</name>
    <name type="common">Mustard</name>
    <dbReference type="NCBI Taxonomy" id="69181"/>
    <lineage>
        <taxon>Eukaryota</taxon>
        <taxon>Viridiplantae</taxon>
        <taxon>Streptophyta</taxon>
        <taxon>Embryophyta</taxon>
        <taxon>Tracheophyta</taxon>
        <taxon>Spermatophyta</taxon>
        <taxon>Magnoliopsida</taxon>
        <taxon>eudicotyledons</taxon>
        <taxon>Gunneridae</taxon>
        <taxon>Pentapetalae</taxon>
        <taxon>rosids</taxon>
        <taxon>malvids</taxon>
        <taxon>Brassicales</taxon>
        <taxon>Brassicaceae</taxon>
        <taxon>Brassiceae</taxon>
        <taxon>Brassica</taxon>
    </lineage>
</organism>
<proteinExistence type="inferred from homology"/>
<dbReference type="EMBL" id="QGKY02000089">
    <property type="protein sequence ID" value="KAF2611470.1"/>
    <property type="molecule type" value="Genomic_DNA"/>
</dbReference>
<dbReference type="SUPFAM" id="SSF48464">
    <property type="entry name" value="ENTH/VHS domain"/>
    <property type="match status" value="1"/>
</dbReference>
<dbReference type="InterPro" id="IPR045065">
    <property type="entry name" value="XPO1/5"/>
</dbReference>
<evidence type="ECO:0000256" key="3">
    <source>
        <dbReference type="ARBA" id="ARBA00004308"/>
    </source>
</evidence>
<dbReference type="Pfam" id="PF18777">
    <property type="entry name" value="CRM1_repeat"/>
    <property type="match status" value="1"/>
</dbReference>
<dbReference type="FunFam" id="2.60.40.1170:FF:000027">
    <property type="entry name" value="Adaptor complexes medium subunit family protein"/>
    <property type="match status" value="1"/>
</dbReference>
<comment type="caution">
    <text evidence="15">The sequence shown here is derived from an EMBL/GenBank/DDBJ whole genome shotgun (WGS) entry which is preliminary data.</text>
</comment>
<evidence type="ECO:0000256" key="10">
    <source>
        <dbReference type="ARBA" id="ARBA00023242"/>
    </source>
</evidence>
<feature type="region of interest" description="Disordered" evidence="11">
    <location>
        <begin position="847"/>
        <end position="898"/>
    </location>
</feature>
<dbReference type="GO" id="GO:0005634">
    <property type="term" value="C:nucleus"/>
    <property type="evidence" value="ECO:0007669"/>
    <property type="project" value="UniProtKB-SubCell"/>
</dbReference>
<dbReference type="CDD" id="cd03561">
    <property type="entry name" value="VHS"/>
    <property type="match status" value="1"/>
</dbReference>
<dbReference type="InterPro" id="IPR040485">
    <property type="entry name" value="XPO1_repeat_3"/>
</dbReference>
<dbReference type="InterPro" id="IPR014877">
    <property type="entry name" value="XPO1_C_dom"/>
</dbReference>
<evidence type="ECO:0000256" key="11">
    <source>
        <dbReference type="SAM" id="MobiDB-lite"/>
    </source>
</evidence>
<dbReference type="SMART" id="SM01102">
    <property type="entry name" value="CRM1_C"/>
    <property type="match status" value="1"/>
</dbReference>
<dbReference type="InterPro" id="IPR041123">
    <property type="entry name" value="CRM1_repeat"/>
</dbReference>
<dbReference type="GO" id="GO:0000056">
    <property type="term" value="P:ribosomal small subunit export from nucleus"/>
    <property type="evidence" value="ECO:0007669"/>
    <property type="project" value="TreeGrafter"/>
</dbReference>
<evidence type="ECO:0008006" key="16">
    <source>
        <dbReference type="Google" id="ProtNLM"/>
    </source>
</evidence>
<feature type="domain" description="MHD" evidence="14">
    <location>
        <begin position="242"/>
        <end position="497"/>
    </location>
</feature>
<dbReference type="InterPro" id="IPR016024">
    <property type="entry name" value="ARM-type_fold"/>
</dbReference>
<dbReference type="SMART" id="SM00288">
    <property type="entry name" value="VHS"/>
    <property type="match status" value="1"/>
</dbReference>
<feature type="domain" description="GAT" evidence="13">
    <location>
        <begin position="761"/>
        <end position="848"/>
    </location>
</feature>
<keyword evidence="6" id="KW-0813">Transport</keyword>
<comment type="similarity">
    <text evidence="4">Belongs to the TOM1 family.</text>
</comment>
<dbReference type="Pfam" id="PF08389">
    <property type="entry name" value="Xpo1"/>
    <property type="match status" value="1"/>
</dbReference>